<keyword evidence="2" id="KW-1185">Reference proteome</keyword>
<comment type="caution">
    <text evidence="1">The sequence shown here is derived from an EMBL/GenBank/DDBJ whole genome shotgun (WGS) entry which is preliminary data.</text>
</comment>
<accession>A0A084G3S6</accession>
<reference evidence="1 2" key="1">
    <citation type="journal article" date="2014" name="Genome Announc.">
        <title>Draft genome sequence of the pathogenic fungus Scedosporium apiospermum.</title>
        <authorList>
            <person name="Vandeputte P."/>
            <person name="Ghamrawi S."/>
            <person name="Rechenmann M."/>
            <person name="Iltis A."/>
            <person name="Giraud S."/>
            <person name="Fleury M."/>
            <person name="Thornton C."/>
            <person name="Delhaes L."/>
            <person name="Meyer W."/>
            <person name="Papon N."/>
            <person name="Bouchara J.P."/>
        </authorList>
    </citation>
    <scope>NUCLEOTIDE SEQUENCE [LARGE SCALE GENOMIC DNA]</scope>
    <source>
        <strain evidence="1 2">IHEM 14462</strain>
    </source>
</reference>
<organism evidence="1 2">
    <name type="scientific">Pseudallescheria apiosperma</name>
    <name type="common">Scedosporium apiospermum</name>
    <dbReference type="NCBI Taxonomy" id="563466"/>
    <lineage>
        <taxon>Eukaryota</taxon>
        <taxon>Fungi</taxon>
        <taxon>Dikarya</taxon>
        <taxon>Ascomycota</taxon>
        <taxon>Pezizomycotina</taxon>
        <taxon>Sordariomycetes</taxon>
        <taxon>Hypocreomycetidae</taxon>
        <taxon>Microascales</taxon>
        <taxon>Microascaceae</taxon>
        <taxon>Scedosporium</taxon>
    </lineage>
</organism>
<dbReference type="AlphaFoldDB" id="A0A084G3S6"/>
<dbReference type="EMBL" id="JOWA01000104">
    <property type="protein sequence ID" value="KEZ41988.1"/>
    <property type="molecule type" value="Genomic_DNA"/>
</dbReference>
<name>A0A084G3S6_PSEDA</name>
<gene>
    <name evidence="1" type="ORF">SAPIO_CDS6566</name>
</gene>
<proteinExistence type="predicted"/>
<dbReference type="GeneID" id="27725638"/>
<evidence type="ECO:0008006" key="3">
    <source>
        <dbReference type="Google" id="ProtNLM"/>
    </source>
</evidence>
<sequence>MKPSCLRCQRLGFQCDYSVRYIWKVAKPGSPAADRDITVSRGTKFVQSSTPKAQPCICGATERGEDVLRFFASSGHVLLHWSDAPANPLLDSLLSLSHKYPAIRDGIDALMGTYHGYCSLGVLARFDSVITGMKALVDPAMWASDPLAVLVASVLLTQISMRAGYPWTGQLAPILPLALAYREANADSVETGFHYLELLGGLEMDAWIAARQTKPLHIWSRYCMGRQGIEASTALPRPLLDLISRVSRHEDVSHDLFGYANGLAKRNDFQALHWRTYALTAILHLHGLIITQYDAKETTEQLLIVVRQLIEILETNRNHNIRILVWPIYVLAQNVLEEEDMKFIAKFIRRISETHGNARLLCEAIGQYSPRMSVLMSGIGRLTSLPADFSSSGVELGLW</sequence>
<protein>
    <recommendedName>
        <fullName evidence="3">Zn(2)-C6 fungal-type domain-containing protein</fullName>
    </recommendedName>
</protein>
<dbReference type="KEGG" id="sapo:SAPIO_CDS6566"/>
<evidence type="ECO:0000313" key="1">
    <source>
        <dbReference type="EMBL" id="KEZ41988.1"/>
    </source>
</evidence>
<dbReference type="VEuPathDB" id="FungiDB:SAPIO_CDS6566"/>
<dbReference type="OrthoDB" id="199238at2759"/>
<dbReference type="Proteomes" id="UP000028545">
    <property type="component" value="Unassembled WGS sequence"/>
</dbReference>
<dbReference type="RefSeq" id="XP_016641787.1">
    <property type="nucleotide sequence ID" value="XM_016788634.1"/>
</dbReference>
<dbReference type="HOGENOM" id="CLU_799463_0_0_1"/>
<evidence type="ECO:0000313" key="2">
    <source>
        <dbReference type="Proteomes" id="UP000028545"/>
    </source>
</evidence>